<evidence type="ECO:0000256" key="1">
    <source>
        <dbReference type="SAM" id="Phobius"/>
    </source>
</evidence>
<feature type="transmembrane region" description="Helical" evidence="1">
    <location>
        <begin position="304"/>
        <end position="324"/>
    </location>
</feature>
<feature type="transmembrane region" description="Helical" evidence="1">
    <location>
        <begin position="268"/>
        <end position="292"/>
    </location>
</feature>
<name>A0ABN9XXW0_9DINO</name>
<evidence type="ECO:0000313" key="3">
    <source>
        <dbReference type="Proteomes" id="UP001189429"/>
    </source>
</evidence>
<accession>A0ABN9XXW0</accession>
<keyword evidence="1" id="KW-0472">Membrane</keyword>
<reference evidence="2" key="1">
    <citation type="submission" date="2023-10" db="EMBL/GenBank/DDBJ databases">
        <authorList>
            <person name="Chen Y."/>
            <person name="Shah S."/>
            <person name="Dougan E. K."/>
            <person name="Thang M."/>
            <person name="Chan C."/>
        </authorList>
    </citation>
    <scope>NUCLEOTIDE SEQUENCE [LARGE SCALE GENOMIC DNA]</scope>
</reference>
<protein>
    <submittedName>
        <fullName evidence="2">Uncharacterized protein</fullName>
    </submittedName>
</protein>
<keyword evidence="1" id="KW-0812">Transmembrane</keyword>
<dbReference type="Proteomes" id="UP001189429">
    <property type="component" value="Unassembled WGS sequence"/>
</dbReference>
<keyword evidence="3" id="KW-1185">Reference proteome</keyword>
<gene>
    <name evidence="2" type="ORF">PCOR1329_LOCUS79507</name>
</gene>
<sequence>MRFCTKLRPSGVNGVACWYGRRQFFIRWCGGFVFSPVQLVSEQLFRGNAQPASVLVGAAAAALLGAVAPKFAAAGRRAEGAAEGAAAAAPAALEAGATRRLAGARARPAGVSDLRFGVVDSGDGPSGWTRNRLEEHDDLHRVDREGPGRVIEWRDAVSVFLTAPVIPLLLFVTCDGFVMPHTRLHGTSRYSASELHQFCILLTAKALVPTITFHGLARDPFHHLLMMRRFAEVLEHPLYLHPLCYMALGPFLGSSLALLISSCMLLPPVAPACVMLVMSLAMAHVLNPLCYLPLGHFLGSSLALLYLMCMPLPLVAAVIVMNLSCKPLPLVAPVVVMLVMLSLLSVPLSANGTVSILWNSELLPLVANKCMTSLMRVAILLLPEWLRLVPPILKVLCMMVFEPPRYLMMLFLMMLRVLLPQLKHTCLTFSRMKDTCMKNTCTTILTDTCMKYTCLEHTCMTILKNTRMKYTCMPFTCMENTCMKTLAAILPKTIDMTGRSLASSTFADPTFFNSAAAARLMLIWQIVWWIPKKACMLLLVPSRRLECLTMYPTNKLFLPLPLVANDPARRSPVSVPKKPCMILFVPSRRLEWPTLSPTNMLFLPLPLVAKHRPGRACRQCLPRPPGCREPAPQRGPLVRGGLTGAGLAATTQGIGSRVSP</sequence>
<evidence type="ECO:0000313" key="2">
    <source>
        <dbReference type="EMBL" id="CAK0903120.1"/>
    </source>
</evidence>
<dbReference type="EMBL" id="CAUYUJ010021170">
    <property type="protein sequence ID" value="CAK0903120.1"/>
    <property type="molecule type" value="Genomic_DNA"/>
</dbReference>
<feature type="transmembrane region" description="Helical" evidence="1">
    <location>
        <begin position="330"/>
        <end position="350"/>
    </location>
</feature>
<feature type="transmembrane region" description="Helical" evidence="1">
    <location>
        <begin position="195"/>
        <end position="217"/>
    </location>
</feature>
<keyword evidence="1" id="KW-1133">Transmembrane helix</keyword>
<comment type="caution">
    <text evidence="2">The sequence shown here is derived from an EMBL/GenBank/DDBJ whole genome shotgun (WGS) entry which is preliminary data.</text>
</comment>
<proteinExistence type="predicted"/>
<feature type="transmembrane region" description="Helical" evidence="1">
    <location>
        <begin position="238"/>
        <end position="262"/>
    </location>
</feature>
<organism evidence="2 3">
    <name type="scientific">Prorocentrum cordatum</name>
    <dbReference type="NCBI Taxonomy" id="2364126"/>
    <lineage>
        <taxon>Eukaryota</taxon>
        <taxon>Sar</taxon>
        <taxon>Alveolata</taxon>
        <taxon>Dinophyceae</taxon>
        <taxon>Prorocentrales</taxon>
        <taxon>Prorocentraceae</taxon>
        <taxon>Prorocentrum</taxon>
    </lineage>
</organism>
<feature type="transmembrane region" description="Helical" evidence="1">
    <location>
        <begin position="159"/>
        <end position="179"/>
    </location>
</feature>